<dbReference type="PANTHER" id="PTHR42805:SF1">
    <property type="entry name" value="PTERIN-4-ALPHA-CARBINOLAMINE DEHYDRATASE-RELATED"/>
    <property type="match status" value="1"/>
</dbReference>
<dbReference type="SUPFAM" id="SSF55248">
    <property type="entry name" value="PCD-like"/>
    <property type="match status" value="1"/>
</dbReference>
<dbReference type="GO" id="GO:0008124">
    <property type="term" value="F:4-alpha-hydroxytetrahydrobiopterin dehydratase activity"/>
    <property type="evidence" value="ECO:0007669"/>
    <property type="project" value="UniProtKB-EC"/>
</dbReference>
<evidence type="ECO:0000256" key="3">
    <source>
        <dbReference type="ARBA" id="ARBA00013252"/>
    </source>
</evidence>
<reference evidence="5" key="1">
    <citation type="submission" date="2018-05" db="EMBL/GenBank/DDBJ databases">
        <authorList>
            <person name="Lanie J.A."/>
            <person name="Ng W.-L."/>
            <person name="Kazmierczak K.M."/>
            <person name="Andrzejewski T.M."/>
            <person name="Davidsen T.M."/>
            <person name="Wayne K.J."/>
            <person name="Tettelin H."/>
            <person name="Glass J.I."/>
            <person name="Rusch D."/>
            <person name="Podicherti R."/>
            <person name="Tsui H.-C.T."/>
            <person name="Winkler M.E."/>
        </authorList>
    </citation>
    <scope>NUCLEOTIDE SEQUENCE</scope>
</reference>
<evidence type="ECO:0000256" key="4">
    <source>
        <dbReference type="ARBA" id="ARBA00023239"/>
    </source>
</evidence>
<proteinExistence type="inferred from homology"/>
<dbReference type="InterPro" id="IPR050376">
    <property type="entry name" value="Pterin-4-alpha-carb_dehyd"/>
</dbReference>
<dbReference type="EMBL" id="UINC01081131">
    <property type="protein sequence ID" value="SVC24691.1"/>
    <property type="molecule type" value="Genomic_DNA"/>
</dbReference>
<sequence>VLSFTFLDQLYRNKVFGRVGIKSTVVLEGLMSELAQGKCVPCRGGVPPLTGEERSKLLTKLGGDWVVVDGHHLEMVYRLDNFRQALDFTVRVGEMAEEQDHHPDICLTWGQVKVTIWTHKIDGLTESDFVFAAKCDTLR</sequence>
<organism evidence="5">
    <name type="scientific">marine metagenome</name>
    <dbReference type="NCBI Taxonomy" id="408172"/>
    <lineage>
        <taxon>unclassified sequences</taxon>
        <taxon>metagenomes</taxon>
        <taxon>ecological metagenomes</taxon>
    </lineage>
</organism>
<comment type="similarity">
    <text evidence="2">Belongs to the pterin-4-alpha-carbinolamine dehydratase family.</text>
</comment>
<dbReference type="HAMAP" id="MF_00434">
    <property type="entry name" value="Pterin_4_alpha"/>
    <property type="match status" value="1"/>
</dbReference>
<name>A0A382KPU1_9ZZZZ</name>
<dbReference type="CDD" id="cd00913">
    <property type="entry name" value="PCD_DCoH_subfamily_a"/>
    <property type="match status" value="1"/>
</dbReference>
<protein>
    <recommendedName>
        <fullName evidence="3">4a-hydroxytetrahydrobiopterin dehydratase</fullName>
        <ecNumber evidence="3">4.2.1.96</ecNumber>
    </recommendedName>
</protein>
<evidence type="ECO:0000256" key="1">
    <source>
        <dbReference type="ARBA" id="ARBA00001554"/>
    </source>
</evidence>
<feature type="non-terminal residue" evidence="5">
    <location>
        <position position="1"/>
    </location>
</feature>
<comment type="catalytic activity">
    <reaction evidence="1">
        <text>(4aS,6R)-4a-hydroxy-L-erythro-5,6,7,8-tetrahydrobiopterin = (6R)-L-erythro-6,7-dihydrobiopterin + H2O</text>
        <dbReference type="Rhea" id="RHEA:11920"/>
        <dbReference type="ChEBI" id="CHEBI:15377"/>
        <dbReference type="ChEBI" id="CHEBI:15642"/>
        <dbReference type="ChEBI" id="CHEBI:43120"/>
        <dbReference type="EC" id="4.2.1.96"/>
    </reaction>
</comment>
<dbReference type="AlphaFoldDB" id="A0A382KPU1"/>
<dbReference type="Pfam" id="PF01329">
    <property type="entry name" value="Pterin_4a"/>
    <property type="match status" value="1"/>
</dbReference>
<dbReference type="Gene3D" id="3.30.1360.20">
    <property type="entry name" value="Transcriptional coactivator/pterin dehydratase"/>
    <property type="match status" value="1"/>
</dbReference>
<dbReference type="PANTHER" id="PTHR42805">
    <property type="entry name" value="PTERIN-4-ALPHA-CARBINOLAMINE DEHYDRATASE-RELATED"/>
    <property type="match status" value="1"/>
</dbReference>
<evidence type="ECO:0000313" key="5">
    <source>
        <dbReference type="EMBL" id="SVC24691.1"/>
    </source>
</evidence>
<evidence type="ECO:0000256" key="2">
    <source>
        <dbReference type="ARBA" id="ARBA00006472"/>
    </source>
</evidence>
<accession>A0A382KPU1</accession>
<dbReference type="InterPro" id="IPR001533">
    <property type="entry name" value="Pterin_deHydtase"/>
</dbReference>
<dbReference type="InterPro" id="IPR036428">
    <property type="entry name" value="PCD_sf"/>
</dbReference>
<dbReference type="EC" id="4.2.1.96" evidence="3"/>
<gene>
    <name evidence="5" type="ORF">METZ01_LOCUS277545</name>
</gene>
<keyword evidence="4" id="KW-0456">Lyase</keyword>
<dbReference type="GO" id="GO:0006729">
    <property type="term" value="P:tetrahydrobiopterin biosynthetic process"/>
    <property type="evidence" value="ECO:0007669"/>
    <property type="project" value="InterPro"/>
</dbReference>